<dbReference type="NCBIfam" id="NF038176">
    <property type="entry name" value="Rv0340_fam"/>
    <property type="match status" value="1"/>
</dbReference>
<dbReference type="STRING" id="1793.AWC04_10685"/>
<comment type="caution">
    <text evidence="1">The sequence shown here is derived from an EMBL/GenBank/DDBJ whole genome shotgun (WGS) entry which is preliminary data.</text>
</comment>
<gene>
    <name evidence="1" type="ORF">AWC04_10685</name>
</gene>
<organism evidence="1 2">
    <name type="scientific">Mycolicibacterium fallax</name>
    <name type="common">Mycobacterium fallax</name>
    <dbReference type="NCBI Taxonomy" id="1793"/>
    <lineage>
        <taxon>Bacteria</taxon>
        <taxon>Bacillati</taxon>
        <taxon>Actinomycetota</taxon>
        <taxon>Actinomycetes</taxon>
        <taxon>Mycobacteriales</taxon>
        <taxon>Mycobacteriaceae</taxon>
        <taxon>Mycolicibacterium</taxon>
    </lineage>
</organism>
<dbReference type="Proteomes" id="UP000193484">
    <property type="component" value="Unassembled WGS sequence"/>
</dbReference>
<dbReference type="AlphaFoldDB" id="A0A1X1RCW4"/>
<dbReference type="RefSeq" id="WP_085095921.1">
    <property type="nucleotide sequence ID" value="NZ_AP022603.1"/>
</dbReference>
<evidence type="ECO:0000313" key="2">
    <source>
        <dbReference type="Proteomes" id="UP000193484"/>
    </source>
</evidence>
<dbReference type="NCBIfam" id="NF038175">
    <property type="entry name" value="IniB_NTERM"/>
    <property type="match status" value="1"/>
</dbReference>
<keyword evidence="2" id="KW-1185">Reference proteome</keyword>
<reference evidence="1 2" key="1">
    <citation type="submission" date="2016-01" db="EMBL/GenBank/DDBJ databases">
        <title>The new phylogeny of the genus Mycobacterium.</title>
        <authorList>
            <person name="Tarcisio F."/>
            <person name="Conor M."/>
            <person name="Antonella G."/>
            <person name="Elisabetta G."/>
            <person name="Giulia F.S."/>
            <person name="Sara T."/>
            <person name="Anna F."/>
            <person name="Clotilde B."/>
            <person name="Roberto B."/>
            <person name="Veronica D.S."/>
            <person name="Fabio R."/>
            <person name="Monica P."/>
            <person name="Olivier J."/>
            <person name="Enrico T."/>
            <person name="Nicola S."/>
        </authorList>
    </citation>
    <scope>NUCLEOTIDE SEQUENCE [LARGE SCALE GENOMIC DNA]</scope>
    <source>
        <strain evidence="1 2">DSM 44179</strain>
    </source>
</reference>
<name>A0A1X1RCW4_MYCFA</name>
<sequence length="190" mass="19507">MANELLDFVMGLVRDPAAAASYAADPARAIADAHLTGVTSVDVDNLIPMVSDSVSMSTPGFGPTTPSLDGPAGAVLDNVNLDNVWSSGAAHAAFEAFDAGAPNLPGGLDLPVVHDPAAAVIQAGSTIGELAAVPDLVAPAAEVFAPLDPVLPDLPVEQHLDPTFPVSDWIHRAEDVQHVDPQHPGFDFLV</sequence>
<dbReference type="EMBL" id="LQOJ01000039">
    <property type="protein sequence ID" value="ORV03097.1"/>
    <property type="molecule type" value="Genomic_DNA"/>
</dbReference>
<proteinExistence type="predicted"/>
<protein>
    <submittedName>
        <fullName evidence="1">Uncharacterized protein</fullName>
    </submittedName>
</protein>
<evidence type="ECO:0000313" key="1">
    <source>
        <dbReference type="EMBL" id="ORV03097.1"/>
    </source>
</evidence>
<dbReference type="InterPro" id="IPR049709">
    <property type="entry name" value="IniB-like_N"/>
</dbReference>
<accession>A0A1X1RCW4</accession>